<feature type="non-terminal residue" evidence="10">
    <location>
        <position position="68"/>
    </location>
</feature>
<dbReference type="Proteomes" id="UP001139028">
    <property type="component" value="Unassembled WGS sequence"/>
</dbReference>
<feature type="non-terminal residue" evidence="10">
    <location>
        <position position="1"/>
    </location>
</feature>
<dbReference type="GO" id="GO:0004425">
    <property type="term" value="F:indole-3-glycerol-phosphate synthase activity"/>
    <property type="evidence" value="ECO:0007669"/>
    <property type="project" value="UniProtKB-EC"/>
</dbReference>
<dbReference type="EMBL" id="JALBWM010000614">
    <property type="protein sequence ID" value="MCO1337281.1"/>
    <property type="molecule type" value="Genomic_DNA"/>
</dbReference>
<sequence length="68" mass="7150">SIAAGRSAVIAEVKKASPSKGLLRDPFVPAEIARSYERGGASCLSVLTDLDYFQGSEAYLQEARAACS</sequence>
<dbReference type="GO" id="GO:0004640">
    <property type="term" value="F:phosphoribosylanthranilate isomerase activity"/>
    <property type="evidence" value="ECO:0007669"/>
    <property type="project" value="TreeGrafter"/>
</dbReference>
<dbReference type="GO" id="GO:0000162">
    <property type="term" value="P:L-tryptophan biosynthetic process"/>
    <property type="evidence" value="ECO:0007669"/>
    <property type="project" value="UniProtKB-KW"/>
</dbReference>
<keyword evidence="11" id="KW-1185">Reference proteome</keyword>
<dbReference type="AlphaFoldDB" id="A0A9X2EWN1"/>
<name>A0A9X2EWN1_9GAMM</name>
<comment type="catalytic activity">
    <reaction evidence="1">
        <text>1-(2-carboxyphenylamino)-1-deoxy-D-ribulose 5-phosphate + H(+) = (1S,2R)-1-C-(indol-3-yl)glycerol 3-phosphate + CO2 + H2O</text>
        <dbReference type="Rhea" id="RHEA:23476"/>
        <dbReference type="ChEBI" id="CHEBI:15377"/>
        <dbReference type="ChEBI" id="CHEBI:15378"/>
        <dbReference type="ChEBI" id="CHEBI:16526"/>
        <dbReference type="ChEBI" id="CHEBI:58613"/>
        <dbReference type="ChEBI" id="CHEBI:58866"/>
        <dbReference type="EC" id="4.1.1.48"/>
    </reaction>
</comment>
<evidence type="ECO:0000313" key="11">
    <source>
        <dbReference type="Proteomes" id="UP001139028"/>
    </source>
</evidence>
<evidence type="ECO:0000256" key="8">
    <source>
        <dbReference type="ARBA" id="ARBA00023239"/>
    </source>
</evidence>
<keyword evidence="6" id="KW-0822">Tryptophan biosynthesis</keyword>
<dbReference type="InterPro" id="IPR011060">
    <property type="entry name" value="RibuloseP-bd_barrel"/>
</dbReference>
<evidence type="ECO:0000259" key="9">
    <source>
        <dbReference type="Pfam" id="PF00218"/>
    </source>
</evidence>
<dbReference type="PROSITE" id="PS00614">
    <property type="entry name" value="IGPS"/>
    <property type="match status" value="1"/>
</dbReference>
<dbReference type="SUPFAM" id="SSF51366">
    <property type="entry name" value="Ribulose-phoshate binding barrel"/>
    <property type="match status" value="1"/>
</dbReference>
<gene>
    <name evidence="10" type="primary">trpC</name>
    <name evidence="10" type="ORF">MO867_23460</name>
</gene>
<comment type="pathway">
    <text evidence="2">Amino-acid biosynthesis; L-tryptophan biosynthesis; L-tryptophan from chorismate: step 4/5.</text>
</comment>
<organism evidence="10 11">
    <name type="scientific">Microbulbifer okhotskensis</name>
    <dbReference type="NCBI Taxonomy" id="2926617"/>
    <lineage>
        <taxon>Bacteria</taxon>
        <taxon>Pseudomonadati</taxon>
        <taxon>Pseudomonadota</taxon>
        <taxon>Gammaproteobacteria</taxon>
        <taxon>Cellvibrionales</taxon>
        <taxon>Microbulbiferaceae</taxon>
        <taxon>Microbulbifer</taxon>
    </lineage>
</organism>
<keyword evidence="7" id="KW-0057">Aromatic amino acid biosynthesis</keyword>
<proteinExistence type="predicted"/>
<evidence type="ECO:0000256" key="7">
    <source>
        <dbReference type="ARBA" id="ARBA00023141"/>
    </source>
</evidence>
<evidence type="ECO:0000256" key="6">
    <source>
        <dbReference type="ARBA" id="ARBA00022822"/>
    </source>
</evidence>
<evidence type="ECO:0000256" key="4">
    <source>
        <dbReference type="ARBA" id="ARBA00022605"/>
    </source>
</evidence>
<evidence type="ECO:0000256" key="5">
    <source>
        <dbReference type="ARBA" id="ARBA00022793"/>
    </source>
</evidence>
<dbReference type="PANTHER" id="PTHR22854">
    <property type="entry name" value="TRYPTOPHAN BIOSYNTHESIS PROTEIN"/>
    <property type="match status" value="1"/>
</dbReference>
<evidence type="ECO:0000256" key="3">
    <source>
        <dbReference type="ARBA" id="ARBA00012362"/>
    </source>
</evidence>
<comment type="caution">
    <text evidence="10">The sequence shown here is derived from an EMBL/GenBank/DDBJ whole genome shotgun (WGS) entry which is preliminary data.</text>
</comment>
<keyword evidence="4" id="KW-0028">Amino-acid biosynthesis</keyword>
<feature type="domain" description="Indole-3-glycerol phosphate synthase" evidence="9">
    <location>
        <begin position="5"/>
        <end position="68"/>
    </location>
</feature>
<keyword evidence="8 10" id="KW-0456">Lyase</keyword>
<evidence type="ECO:0000256" key="2">
    <source>
        <dbReference type="ARBA" id="ARBA00004696"/>
    </source>
</evidence>
<accession>A0A9X2EWN1</accession>
<dbReference type="InterPro" id="IPR013785">
    <property type="entry name" value="Aldolase_TIM"/>
</dbReference>
<keyword evidence="5" id="KW-0210">Decarboxylase</keyword>
<dbReference type="PANTHER" id="PTHR22854:SF2">
    <property type="entry name" value="INDOLE-3-GLYCEROL-PHOSPHATE SYNTHASE"/>
    <property type="match status" value="1"/>
</dbReference>
<dbReference type="InterPro" id="IPR045186">
    <property type="entry name" value="Indole-3-glycerol_P_synth"/>
</dbReference>
<dbReference type="InterPro" id="IPR001468">
    <property type="entry name" value="Indole-3-GlycerolPSynthase_CS"/>
</dbReference>
<protein>
    <recommendedName>
        <fullName evidence="3">indole-3-glycerol-phosphate synthase</fullName>
        <ecNumber evidence="3">4.1.1.48</ecNumber>
    </recommendedName>
</protein>
<dbReference type="Gene3D" id="3.20.20.70">
    <property type="entry name" value="Aldolase class I"/>
    <property type="match status" value="1"/>
</dbReference>
<dbReference type="EC" id="4.1.1.48" evidence="3"/>
<dbReference type="Pfam" id="PF00218">
    <property type="entry name" value="IGPS"/>
    <property type="match status" value="1"/>
</dbReference>
<dbReference type="InterPro" id="IPR013798">
    <property type="entry name" value="Indole-3-glycerol_P_synth_dom"/>
</dbReference>
<reference evidence="10" key="1">
    <citation type="journal article" date="2022" name="Arch. Microbiol.">
        <title>Microbulbifer okhotskensis sp. nov., isolated from a deep bottom sediment of the Okhotsk Sea.</title>
        <authorList>
            <person name="Romanenko L."/>
            <person name="Kurilenko V."/>
            <person name="Otstavnykh N."/>
            <person name="Velansky P."/>
            <person name="Isaeva M."/>
            <person name="Mikhailov V."/>
        </authorList>
    </citation>
    <scope>NUCLEOTIDE SEQUENCE</scope>
    <source>
        <strain evidence="10">OS29</strain>
    </source>
</reference>
<evidence type="ECO:0000256" key="1">
    <source>
        <dbReference type="ARBA" id="ARBA00001633"/>
    </source>
</evidence>
<evidence type="ECO:0000313" key="10">
    <source>
        <dbReference type="EMBL" id="MCO1337281.1"/>
    </source>
</evidence>